<organism evidence="1">
    <name type="scientific">uncultured Caudovirales phage</name>
    <dbReference type="NCBI Taxonomy" id="2100421"/>
    <lineage>
        <taxon>Viruses</taxon>
        <taxon>Duplodnaviria</taxon>
        <taxon>Heunggongvirae</taxon>
        <taxon>Uroviricota</taxon>
        <taxon>Caudoviricetes</taxon>
        <taxon>Peduoviridae</taxon>
        <taxon>Maltschvirus</taxon>
        <taxon>Maltschvirus maltsch</taxon>
    </lineage>
</organism>
<gene>
    <name evidence="1" type="ORF">UFOVP347_4</name>
</gene>
<dbReference type="EMBL" id="LR796356">
    <property type="protein sequence ID" value="CAB4139198.1"/>
    <property type="molecule type" value="Genomic_DNA"/>
</dbReference>
<proteinExistence type="predicted"/>
<reference evidence="1" key="1">
    <citation type="submission" date="2020-04" db="EMBL/GenBank/DDBJ databases">
        <authorList>
            <person name="Chiriac C."/>
            <person name="Salcher M."/>
            <person name="Ghai R."/>
            <person name="Kavagutti S V."/>
        </authorList>
    </citation>
    <scope>NUCLEOTIDE SEQUENCE</scope>
</reference>
<evidence type="ECO:0000313" key="1">
    <source>
        <dbReference type="EMBL" id="CAB4139198.1"/>
    </source>
</evidence>
<sequence>MANMNLTTEQAAATLYRLLANGVINETHLLSDFTNALERALEENLMCLNEPVFRNPTTGKQASSANAILIALGYIYSPPWAFLVQHFVRNGGSSVFMRRDLPKANPRFPTVCVDLDAAERLVLGLQPRKAPKVIAAFRAANNCA</sequence>
<protein>
    <submittedName>
        <fullName evidence="1">Uncharacterized protein</fullName>
    </submittedName>
</protein>
<accession>A0A6J5LXE8</accession>
<name>A0A6J5LXE8_9CAUD</name>